<dbReference type="PANTHER" id="PTHR33608">
    <property type="entry name" value="BLL2464 PROTEIN"/>
    <property type="match status" value="1"/>
</dbReference>
<dbReference type="Proteomes" id="UP000318590">
    <property type="component" value="Unassembled WGS sequence"/>
</dbReference>
<feature type="domain" description="DUF58" evidence="1">
    <location>
        <begin position="50"/>
        <end position="254"/>
    </location>
</feature>
<protein>
    <submittedName>
        <fullName evidence="2">DUF58 domain-containing protein</fullName>
    </submittedName>
</protein>
<name>A0A547Q2I8_9RHOB</name>
<proteinExistence type="predicted"/>
<evidence type="ECO:0000313" key="2">
    <source>
        <dbReference type="EMBL" id="TRD20595.1"/>
    </source>
</evidence>
<gene>
    <name evidence="2" type="ORF">FEV53_09855</name>
</gene>
<keyword evidence="3" id="KW-1185">Reference proteome</keyword>
<dbReference type="EMBL" id="VFSV01000014">
    <property type="protein sequence ID" value="TRD20595.1"/>
    <property type="molecule type" value="Genomic_DNA"/>
</dbReference>
<comment type="caution">
    <text evidence="2">The sequence shown here is derived from an EMBL/GenBank/DDBJ whole genome shotgun (WGS) entry which is preliminary data.</text>
</comment>
<dbReference type="AlphaFoldDB" id="A0A547Q2I8"/>
<dbReference type="PANTHER" id="PTHR33608:SF6">
    <property type="entry name" value="BLL2464 PROTEIN"/>
    <property type="match status" value="1"/>
</dbReference>
<evidence type="ECO:0000259" key="1">
    <source>
        <dbReference type="Pfam" id="PF01882"/>
    </source>
</evidence>
<reference evidence="2 3" key="1">
    <citation type="submission" date="2019-06" db="EMBL/GenBank/DDBJ databases">
        <title>Paenimaribius caenipelagi gen. nov., sp. nov., isolated from a tidal flat.</title>
        <authorList>
            <person name="Yoon J.-H."/>
        </authorList>
    </citation>
    <scope>NUCLEOTIDE SEQUENCE [LARGE SCALE GENOMIC DNA]</scope>
    <source>
        <strain evidence="2 3">JBTF-M29</strain>
    </source>
</reference>
<evidence type="ECO:0000313" key="3">
    <source>
        <dbReference type="Proteomes" id="UP000318590"/>
    </source>
</evidence>
<dbReference type="OrthoDB" id="9794556at2"/>
<dbReference type="Pfam" id="PF01882">
    <property type="entry name" value="DUF58"/>
    <property type="match status" value="1"/>
</dbReference>
<dbReference type="RefSeq" id="WP_142834650.1">
    <property type="nucleotide sequence ID" value="NZ_VFSV01000014.1"/>
</dbReference>
<accession>A0A547Q2I8</accession>
<dbReference type="InterPro" id="IPR002881">
    <property type="entry name" value="DUF58"/>
</dbReference>
<sequence>MSDAPALRARAEDLSDRLPPLLVGARHLASTVILGAHGRRQAGQGTEFWQYRPAMPGDELRLIDWRRSARSDTHYLRQKEWQAAQSVELWVDRSASMGFASTDALPTKADRAALLALALALLLERGGERIGLLAPHLPPRHGQVQMLRIADLLVQGGEAQDYGAPETGHLHPRGRAVFFSDFLGPTEALHTALDEATARGVTGALVQILDPQEEAFPFRGRTIFDSMGGTLRHETLKAADLRDRYLSRLAERKAEIRDAARRAGWQVHLHHTDQPAQSALLWLFGALERVS</sequence>
<organism evidence="2 3">
    <name type="scientific">Palleronia caenipelagi</name>
    <dbReference type="NCBI Taxonomy" id="2489174"/>
    <lineage>
        <taxon>Bacteria</taxon>
        <taxon>Pseudomonadati</taxon>
        <taxon>Pseudomonadota</taxon>
        <taxon>Alphaproteobacteria</taxon>
        <taxon>Rhodobacterales</taxon>
        <taxon>Roseobacteraceae</taxon>
        <taxon>Palleronia</taxon>
    </lineage>
</organism>